<organism evidence="2 3">
    <name type="scientific">Peloplasma aerotolerans</name>
    <dbReference type="NCBI Taxonomy" id="3044389"/>
    <lineage>
        <taxon>Bacteria</taxon>
        <taxon>Bacillati</taxon>
        <taxon>Mycoplasmatota</taxon>
        <taxon>Mollicutes</taxon>
        <taxon>Acholeplasmatales</taxon>
        <taxon>Acholeplasmataceae</taxon>
        <taxon>Peloplasma</taxon>
    </lineage>
</organism>
<evidence type="ECO:0008006" key="4">
    <source>
        <dbReference type="Google" id="ProtNLM"/>
    </source>
</evidence>
<evidence type="ECO:0000256" key="1">
    <source>
        <dbReference type="SAM" id="Phobius"/>
    </source>
</evidence>
<keyword evidence="3" id="KW-1185">Reference proteome</keyword>
<dbReference type="RefSeq" id="WP_282838959.1">
    <property type="nucleotide sequence ID" value="NZ_JASCXW010000006.1"/>
</dbReference>
<feature type="transmembrane region" description="Helical" evidence="1">
    <location>
        <begin position="12"/>
        <end position="33"/>
    </location>
</feature>
<dbReference type="Proteomes" id="UP001431532">
    <property type="component" value="Unassembled WGS sequence"/>
</dbReference>
<feature type="transmembrane region" description="Helical" evidence="1">
    <location>
        <begin position="140"/>
        <end position="165"/>
    </location>
</feature>
<evidence type="ECO:0000313" key="3">
    <source>
        <dbReference type="Proteomes" id="UP001431532"/>
    </source>
</evidence>
<accession>A0AAW6U3K1</accession>
<feature type="transmembrane region" description="Helical" evidence="1">
    <location>
        <begin position="96"/>
        <end position="120"/>
    </location>
</feature>
<name>A0AAW6U3K1_9MOLU</name>
<dbReference type="EMBL" id="JASCXW010000006">
    <property type="protein sequence ID" value="MDI6452543.1"/>
    <property type="molecule type" value="Genomic_DNA"/>
</dbReference>
<evidence type="ECO:0000313" key="2">
    <source>
        <dbReference type="EMBL" id="MDI6452543.1"/>
    </source>
</evidence>
<protein>
    <recommendedName>
        <fullName evidence="4">CAAX protease self-immunity</fullName>
    </recommendedName>
</protein>
<keyword evidence="1" id="KW-1133">Transmembrane helix</keyword>
<comment type="caution">
    <text evidence="2">The sequence shown here is derived from an EMBL/GenBank/DDBJ whole genome shotgun (WGS) entry which is preliminary data.</text>
</comment>
<feature type="transmembrane region" description="Helical" evidence="1">
    <location>
        <begin position="201"/>
        <end position="218"/>
    </location>
</feature>
<keyword evidence="1" id="KW-0472">Membrane</keyword>
<gene>
    <name evidence="2" type="ORF">QJ521_03100</name>
</gene>
<proteinExistence type="predicted"/>
<keyword evidence="1" id="KW-0812">Transmembrane</keyword>
<feature type="transmembrane region" description="Helical" evidence="1">
    <location>
        <begin position="177"/>
        <end position="195"/>
    </location>
</feature>
<sequence>METTVKNKPNNIMYLVFAMVAFGFLGLEFGVLLISRIIDGRSLAQIGNWPIHWYGAIAHWVITIIVWLIGVYLIYLWAKKKDIIKDLIDFKLSNRVFYLVIIAILTVIASAMVQMFISGAQFPQVFSEYKGFEIMYGDKAFIVTLFQVLYYFAEMLLVFVMIVLFQKFGEGVFKNTYIPYGSIGLMLTWGMIHFISHPAGALGVTIWALVPGVLYVYGKKSFLPVYLLLVLGFIL</sequence>
<feature type="transmembrane region" description="Helical" evidence="1">
    <location>
        <begin position="53"/>
        <end position="75"/>
    </location>
</feature>
<reference evidence="2" key="1">
    <citation type="submission" date="2023-05" db="EMBL/GenBank/DDBJ databases">
        <title>Mariniplasma microaerophilum sp. nov., a novel anaerobic mollicute isolated from terrestrial mud volcano, Taman Peninsula, Russia.</title>
        <authorList>
            <person name="Khomyakova M.A."/>
            <person name="Merkel A.Y."/>
            <person name="Slobodkin A.I."/>
        </authorList>
    </citation>
    <scope>NUCLEOTIDE SEQUENCE</scope>
    <source>
        <strain evidence="2">M4Ah</strain>
    </source>
</reference>
<dbReference type="AlphaFoldDB" id="A0AAW6U3K1"/>